<keyword evidence="8" id="KW-1185">Reference proteome</keyword>
<dbReference type="Pfam" id="PF00877">
    <property type="entry name" value="NLPC_P60"/>
    <property type="match status" value="1"/>
</dbReference>
<keyword evidence="4" id="KW-0788">Thiol protease</keyword>
<evidence type="ECO:0000256" key="2">
    <source>
        <dbReference type="ARBA" id="ARBA00022670"/>
    </source>
</evidence>
<gene>
    <name evidence="7" type="ORF">ELQ94_12035</name>
</gene>
<dbReference type="GO" id="GO:0008234">
    <property type="term" value="F:cysteine-type peptidase activity"/>
    <property type="evidence" value="ECO:0007669"/>
    <property type="project" value="UniProtKB-KW"/>
</dbReference>
<protein>
    <submittedName>
        <fullName evidence="7">Peptidoglycan endopeptidase</fullName>
    </submittedName>
</protein>
<keyword evidence="5" id="KW-0812">Transmembrane</keyword>
<evidence type="ECO:0000313" key="8">
    <source>
        <dbReference type="Proteomes" id="UP000274909"/>
    </source>
</evidence>
<evidence type="ECO:0000256" key="1">
    <source>
        <dbReference type="ARBA" id="ARBA00007074"/>
    </source>
</evidence>
<accession>A0A3S0VS68</accession>
<keyword evidence="5" id="KW-1133">Transmembrane helix</keyword>
<dbReference type="SUPFAM" id="SSF54001">
    <property type="entry name" value="Cysteine proteinases"/>
    <property type="match status" value="1"/>
</dbReference>
<proteinExistence type="inferred from homology"/>
<keyword evidence="5" id="KW-0472">Membrane</keyword>
<keyword evidence="3" id="KW-0378">Hydrolase</keyword>
<dbReference type="OrthoDB" id="9815778at2"/>
<dbReference type="PANTHER" id="PTHR47359:SF3">
    <property type="entry name" value="NLP_P60 DOMAIN-CONTAINING PROTEIN-RELATED"/>
    <property type="match status" value="1"/>
</dbReference>
<evidence type="ECO:0000259" key="6">
    <source>
        <dbReference type="PROSITE" id="PS51935"/>
    </source>
</evidence>
<dbReference type="Proteomes" id="UP000274909">
    <property type="component" value="Unassembled WGS sequence"/>
</dbReference>
<dbReference type="InterPro" id="IPR038765">
    <property type="entry name" value="Papain-like_cys_pep_sf"/>
</dbReference>
<dbReference type="PANTHER" id="PTHR47359">
    <property type="entry name" value="PEPTIDOGLYCAN DL-ENDOPEPTIDASE CWLO"/>
    <property type="match status" value="1"/>
</dbReference>
<organism evidence="7 8">
    <name type="scientific">Labedella endophytica</name>
    <dbReference type="NCBI Taxonomy" id="1523160"/>
    <lineage>
        <taxon>Bacteria</taxon>
        <taxon>Bacillati</taxon>
        <taxon>Actinomycetota</taxon>
        <taxon>Actinomycetes</taxon>
        <taxon>Micrococcales</taxon>
        <taxon>Microbacteriaceae</taxon>
        <taxon>Labedella</taxon>
    </lineage>
</organism>
<sequence length="265" mass="27166">MHFVTSADIRRSATPADVSIHTSRAARREAERRFVAASRARKARARVIGTAIVVGLFSTTALPAFATEPGPEPTPASQTAAIETQSLTVNGDIALAGASAGAYSATTPEELAAAEAAAEAEAAARAAAAANASATSAGTTSAPPSTGSVPTTSFSLDAVFQTALQYRGTPYVFGGSTPSGFDCSGFVMYVYAQFGIDLAHSVSAQAAAGTRIPLSEAQPGDLVIMNGHDGFYAGNGMILDAPRPGKVVQMRSIWTSDYYIVRING</sequence>
<evidence type="ECO:0000256" key="4">
    <source>
        <dbReference type="ARBA" id="ARBA00022807"/>
    </source>
</evidence>
<comment type="caution">
    <text evidence="7">The sequence shown here is derived from an EMBL/GenBank/DDBJ whole genome shotgun (WGS) entry which is preliminary data.</text>
</comment>
<reference evidence="7 8" key="1">
    <citation type="submission" date="2018-12" db="EMBL/GenBank/DDBJ databases">
        <authorList>
            <person name="Li F."/>
        </authorList>
    </citation>
    <scope>NUCLEOTIDE SEQUENCE [LARGE SCALE GENOMIC DNA]</scope>
    <source>
        <strain evidence="7 8">EGI 6500705</strain>
    </source>
</reference>
<feature type="transmembrane region" description="Helical" evidence="5">
    <location>
        <begin position="47"/>
        <end position="66"/>
    </location>
</feature>
<evidence type="ECO:0000256" key="5">
    <source>
        <dbReference type="SAM" id="Phobius"/>
    </source>
</evidence>
<evidence type="ECO:0000313" key="7">
    <source>
        <dbReference type="EMBL" id="RUQ99041.1"/>
    </source>
</evidence>
<comment type="similarity">
    <text evidence="1">Belongs to the peptidase C40 family.</text>
</comment>
<dbReference type="PROSITE" id="PS51935">
    <property type="entry name" value="NLPC_P60"/>
    <property type="match status" value="1"/>
</dbReference>
<evidence type="ECO:0000256" key="3">
    <source>
        <dbReference type="ARBA" id="ARBA00022801"/>
    </source>
</evidence>
<dbReference type="AlphaFoldDB" id="A0A3S0VS68"/>
<keyword evidence="2" id="KW-0645">Protease</keyword>
<feature type="domain" description="NlpC/P60" evidence="6">
    <location>
        <begin position="153"/>
        <end position="265"/>
    </location>
</feature>
<name>A0A3S0VS68_9MICO</name>
<dbReference type="InterPro" id="IPR051794">
    <property type="entry name" value="PG_Endopeptidase_C40"/>
</dbReference>
<dbReference type="GO" id="GO:0006508">
    <property type="term" value="P:proteolysis"/>
    <property type="evidence" value="ECO:0007669"/>
    <property type="project" value="UniProtKB-KW"/>
</dbReference>
<dbReference type="Gene3D" id="3.90.1720.10">
    <property type="entry name" value="endopeptidase domain like (from Nostoc punctiforme)"/>
    <property type="match status" value="1"/>
</dbReference>
<dbReference type="EMBL" id="RZGZ01000003">
    <property type="protein sequence ID" value="RUQ99041.1"/>
    <property type="molecule type" value="Genomic_DNA"/>
</dbReference>
<dbReference type="InterPro" id="IPR000064">
    <property type="entry name" value="NLP_P60_dom"/>
</dbReference>